<dbReference type="Proteomes" id="UP000030355">
    <property type="component" value="Unassembled WGS sequence"/>
</dbReference>
<accession>A0A0A2A4M3</accession>
<sequence>MYLVFSVPLSFFLFEAYLIQRPRIYLFEISVLLRGLTKIGRTITPTVKRQIGATTINIDSNDMIKS</sequence>
<protein>
    <submittedName>
        <fullName evidence="1">Uncharacterized protein</fullName>
    </submittedName>
</protein>
<name>A0A0A2A4M3_PROMR</name>
<evidence type="ECO:0000313" key="1">
    <source>
        <dbReference type="EMBL" id="KGF96520.1"/>
    </source>
</evidence>
<proteinExistence type="predicted"/>
<dbReference type="AlphaFoldDB" id="A0A0A2A4M3"/>
<comment type="caution">
    <text evidence="1">The sequence shown here is derived from an EMBL/GenBank/DDBJ whole genome shotgun (WGS) entry which is preliminary data.</text>
</comment>
<organism evidence="1 2">
    <name type="scientific">Prochlorococcus marinus str. MIT 9201</name>
    <dbReference type="NCBI Taxonomy" id="93057"/>
    <lineage>
        <taxon>Bacteria</taxon>
        <taxon>Bacillati</taxon>
        <taxon>Cyanobacteriota</taxon>
        <taxon>Cyanophyceae</taxon>
        <taxon>Synechococcales</taxon>
        <taxon>Prochlorococcaceae</taxon>
        <taxon>Prochlorococcus</taxon>
    </lineage>
</organism>
<gene>
    <name evidence="1" type="ORF">EU95_0405</name>
</gene>
<reference evidence="2" key="1">
    <citation type="journal article" date="2014" name="Sci. Data">
        <title>Genomes of diverse isolates of the marine cyanobacterium Prochlorococcus.</title>
        <authorList>
            <person name="Biller S."/>
            <person name="Berube P."/>
            <person name="Thompson J."/>
            <person name="Kelly L."/>
            <person name="Roggensack S."/>
            <person name="Awad L."/>
            <person name="Roache-Johnson K."/>
            <person name="Ding H."/>
            <person name="Giovannoni S.J."/>
            <person name="Moore L.R."/>
            <person name="Chisholm S.W."/>
        </authorList>
    </citation>
    <scope>NUCLEOTIDE SEQUENCE [LARGE SCALE GENOMIC DNA]</scope>
    <source>
        <strain evidence="2">MIT 9201</strain>
    </source>
</reference>
<evidence type="ECO:0000313" key="2">
    <source>
        <dbReference type="Proteomes" id="UP000030355"/>
    </source>
</evidence>
<dbReference type="STRING" id="93057.EU95_0405"/>
<dbReference type="EMBL" id="JNAL01000007">
    <property type="protein sequence ID" value="KGF96520.1"/>
    <property type="molecule type" value="Genomic_DNA"/>
</dbReference>
<dbReference type="eggNOG" id="ENOG50321ZV">
    <property type="taxonomic scope" value="Bacteria"/>
</dbReference>